<keyword evidence="4" id="KW-0812">Transmembrane</keyword>
<proteinExistence type="predicted"/>
<dbReference type="Pfam" id="PF13432">
    <property type="entry name" value="TPR_16"/>
    <property type="match status" value="1"/>
</dbReference>
<dbReference type="SUPFAM" id="SSF48452">
    <property type="entry name" value="TPR-like"/>
    <property type="match status" value="1"/>
</dbReference>
<keyword evidence="4" id="KW-0472">Membrane</keyword>
<evidence type="ECO:0000256" key="3">
    <source>
        <dbReference type="PROSITE-ProRule" id="PRU00339"/>
    </source>
</evidence>
<keyword evidence="6" id="KW-1185">Reference proteome</keyword>
<dbReference type="PANTHER" id="PTHR44943">
    <property type="entry name" value="CELLULOSE SYNTHASE OPERON PROTEIN C"/>
    <property type="match status" value="1"/>
</dbReference>
<evidence type="ECO:0000313" key="5">
    <source>
        <dbReference type="EMBL" id="PWR72303.1"/>
    </source>
</evidence>
<evidence type="ECO:0000256" key="4">
    <source>
        <dbReference type="SAM" id="Phobius"/>
    </source>
</evidence>
<keyword evidence="1" id="KW-0677">Repeat</keyword>
<evidence type="ECO:0000313" key="6">
    <source>
        <dbReference type="Proteomes" id="UP000245657"/>
    </source>
</evidence>
<dbReference type="Proteomes" id="UP000245657">
    <property type="component" value="Unassembled WGS sequence"/>
</dbReference>
<keyword evidence="4" id="KW-1133">Transmembrane helix</keyword>
<dbReference type="SMART" id="SM00028">
    <property type="entry name" value="TPR"/>
    <property type="match status" value="4"/>
</dbReference>
<dbReference type="AlphaFoldDB" id="A0A2V2NAK1"/>
<dbReference type="PANTHER" id="PTHR44943:SF8">
    <property type="entry name" value="TPR REPEAT-CONTAINING PROTEIN MJ0263"/>
    <property type="match status" value="1"/>
</dbReference>
<organism evidence="5 6">
    <name type="scientific">Methanospirillum lacunae</name>
    <dbReference type="NCBI Taxonomy" id="668570"/>
    <lineage>
        <taxon>Archaea</taxon>
        <taxon>Methanobacteriati</taxon>
        <taxon>Methanobacteriota</taxon>
        <taxon>Stenosarchaea group</taxon>
        <taxon>Methanomicrobia</taxon>
        <taxon>Methanomicrobiales</taxon>
        <taxon>Methanospirillaceae</taxon>
        <taxon>Methanospirillum</taxon>
    </lineage>
</organism>
<accession>A0A2V2NAK1</accession>
<feature type="repeat" description="TPR" evidence="3">
    <location>
        <begin position="105"/>
        <end position="138"/>
    </location>
</feature>
<dbReference type="EMBL" id="QGMY01000007">
    <property type="protein sequence ID" value="PWR72303.1"/>
    <property type="molecule type" value="Genomic_DNA"/>
</dbReference>
<dbReference type="InterPro" id="IPR011990">
    <property type="entry name" value="TPR-like_helical_dom_sf"/>
</dbReference>
<dbReference type="InterPro" id="IPR019734">
    <property type="entry name" value="TPR_rpt"/>
</dbReference>
<dbReference type="Gene3D" id="1.25.40.10">
    <property type="entry name" value="Tetratricopeptide repeat domain"/>
    <property type="match status" value="1"/>
</dbReference>
<name>A0A2V2NAK1_9EURY</name>
<dbReference type="InterPro" id="IPR051685">
    <property type="entry name" value="Ycf3/AcsC/BcsC/TPR_MFPF"/>
</dbReference>
<gene>
    <name evidence="5" type="ORF">DK846_10045</name>
</gene>
<evidence type="ECO:0000256" key="1">
    <source>
        <dbReference type="ARBA" id="ARBA00022737"/>
    </source>
</evidence>
<dbReference type="PROSITE" id="PS50005">
    <property type="entry name" value="TPR"/>
    <property type="match status" value="1"/>
</dbReference>
<comment type="caution">
    <text evidence="5">The sequence shown here is derived from an EMBL/GenBank/DDBJ whole genome shotgun (WGS) entry which is preliminary data.</text>
</comment>
<sequence length="261" mass="28317">MKCLESFSRLIQFTSTGKHLCYEHQESTMRSVSLSQRGYCWALPAFVVVAVCCLFPLPVSAEDGYSGGAPLGAPNWLLERMDTSIMPDYYLPPNTTSDQVRVPTYSSYISSGNKLLTSGSYADAKSAFENAIQKKPESFDAWVGRGLALEGLNRSLTSIESYDKAISYAPDDGSSWVAHAGKGRVLLDLNKYQDAADSLETAINEYTRSGSSNMDDLVSMYNHLAEAKSRLGLKDEADAAKKKAASLKSGTGPIFGNKSSL</sequence>
<keyword evidence="2 3" id="KW-0802">TPR repeat</keyword>
<feature type="transmembrane region" description="Helical" evidence="4">
    <location>
        <begin position="39"/>
        <end position="57"/>
    </location>
</feature>
<reference evidence="5 6" key="1">
    <citation type="submission" date="2018-05" db="EMBL/GenBank/DDBJ databases">
        <title>Draft genome of Methanospirillum lacunae Ki8-1.</title>
        <authorList>
            <person name="Dueholm M.S."/>
            <person name="Nielsen P.H."/>
            <person name="Bakmann L.F."/>
            <person name="Otzen D.E."/>
        </authorList>
    </citation>
    <scope>NUCLEOTIDE SEQUENCE [LARGE SCALE GENOMIC DNA]</scope>
    <source>
        <strain evidence="5 6">Ki8-1</strain>
    </source>
</reference>
<protein>
    <submittedName>
        <fullName evidence="5">Uncharacterized protein</fullName>
    </submittedName>
</protein>
<evidence type="ECO:0000256" key="2">
    <source>
        <dbReference type="ARBA" id="ARBA00022803"/>
    </source>
</evidence>